<evidence type="ECO:0000313" key="1">
    <source>
        <dbReference type="EMBL" id="UWM44672.1"/>
    </source>
</evidence>
<organism evidence="1 2">
    <name type="scientific">Yersinia alsatica</name>
    <dbReference type="NCBI Taxonomy" id="2890317"/>
    <lineage>
        <taxon>Bacteria</taxon>
        <taxon>Pseudomonadati</taxon>
        <taxon>Pseudomonadota</taxon>
        <taxon>Gammaproteobacteria</taxon>
        <taxon>Enterobacterales</taxon>
        <taxon>Yersiniaceae</taxon>
        <taxon>Yersinia</taxon>
    </lineage>
</organism>
<keyword evidence="2" id="KW-1185">Reference proteome</keyword>
<name>A0ABY5URA9_9GAMM</name>
<gene>
    <name evidence="1" type="ORF">N0H69_18755</name>
</gene>
<accession>A0ABY5URA9</accession>
<sequence length="201" mass="22221">MTEKTAEEIKSDAMATMQEYFPNGGRDWDNVSALFDAICGGKVSGLGCTSEQSQVTPLDPPRAQMVEYIKTAIGEGYQPEHEGAVTDLNVIDSLGDNSLNREFGKCWQWYNMGGGFHETFDKNKTHDHACVNCFTDKGPCLGECNITDSNKKLASFEEASKPLIKWLAENVHPHHTVIVTSTGAELMMGEMSFPTEEFLKD</sequence>
<dbReference type="GeneID" id="75142084"/>
<dbReference type="RefSeq" id="WP_259705566.1">
    <property type="nucleotide sequence ID" value="NZ_CP104006.1"/>
</dbReference>
<evidence type="ECO:0000313" key="2">
    <source>
        <dbReference type="Proteomes" id="UP001057860"/>
    </source>
</evidence>
<dbReference type="EMBL" id="CP104006">
    <property type="protein sequence ID" value="UWM44672.1"/>
    <property type="molecule type" value="Genomic_DNA"/>
</dbReference>
<reference evidence="1" key="1">
    <citation type="submission" date="2022-08" db="EMBL/GenBank/DDBJ databases">
        <authorList>
            <person name="Bogun A."/>
            <person name="Kislichkina A."/>
            <person name="Solomentsev V."/>
            <person name="Skryabin Y."/>
            <person name="Sizova A."/>
            <person name="Platonov M."/>
            <person name="Dentovskaya S."/>
        </authorList>
    </citation>
    <scope>NUCLEOTIDE SEQUENCE</scope>
    <source>
        <strain evidence="1">SCPM-O-B-7604</strain>
    </source>
</reference>
<proteinExistence type="predicted"/>
<protein>
    <submittedName>
        <fullName evidence="1">Uncharacterized protein</fullName>
    </submittedName>
</protein>
<dbReference type="Proteomes" id="UP001057860">
    <property type="component" value="Chromosome"/>
</dbReference>